<evidence type="ECO:0000313" key="3">
    <source>
        <dbReference type="Proteomes" id="UP000655751"/>
    </source>
</evidence>
<keyword evidence="3" id="KW-1185">Reference proteome</keyword>
<dbReference type="AlphaFoldDB" id="A0A931N2V8"/>
<organism evidence="2 3">
    <name type="scientific">Nocardia bovistercoris</name>
    <dbReference type="NCBI Taxonomy" id="2785916"/>
    <lineage>
        <taxon>Bacteria</taxon>
        <taxon>Bacillati</taxon>
        <taxon>Actinomycetota</taxon>
        <taxon>Actinomycetes</taxon>
        <taxon>Mycobacteriales</taxon>
        <taxon>Nocardiaceae</taxon>
        <taxon>Nocardia</taxon>
    </lineage>
</organism>
<name>A0A931N2V8_9NOCA</name>
<dbReference type="Proteomes" id="UP000655751">
    <property type="component" value="Unassembled WGS sequence"/>
</dbReference>
<proteinExistence type="predicted"/>
<evidence type="ECO:0000256" key="1">
    <source>
        <dbReference type="SAM" id="MobiDB-lite"/>
    </source>
</evidence>
<comment type="caution">
    <text evidence="2">The sequence shown here is derived from an EMBL/GenBank/DDBJ whole genome shotgun (WGS) entry which is preliminary data.</text>
</comment>
<gene>
    <name evidence="2" type="ORF">IT779_27015</name>
</gene>
<dbReference type="EMBL" id="JADMLG010000013">
    <property type="protein sequence ID" value="MBH0779930.1"/>
    <property type="molecule type" value="Genomic_DNA"/>
</dbReference>
<protein>
    <submittedName>
        <fullName evidence="2">Uncharacterized protein</fullName>
    </submittedName>
</protein>
<dbReference type="RefSeq" id="WP_196152253.1">
    <property type="nucleotide sequence ID" value="NZ_JADMLG010000013.1"/>
</dbReference>
<sequence length="122" mass="13188">MSTPEGSSSREITLAIKLDPARHAQLTWIAELRGTSLKAESFKAVDAYIEAAKRDPELIAKATAAREEIERQARERQEAIANLFTAPTSPPPVQEDESESGDGDAVKGTRRPSGRRGSQAGE</sequence>
<feature type="compositionally biased region" description="Basic and acidic residues" evidence="1">
    <location>
        <begin position="69"/>
        <end position="78"/>
    </location>
</feature>
<reference evidence="2" key="1">
    <citation type="submission" date="2020-11" db="EMBL/GenBank/DDBJ databases">
        <title>Nocardia NEAU-351.nov., a novel actinomycete isolated from the cow dung.</title>
        <authorList>
            <person name="Zhang X."/>
        </authorList>
    </citation>
    <scope>NUCLEOTIDE SEQUENCE</scope>
    <source>
        <strain evidence="2">NEAU-351</strain>
    </source>
</reference>
<evidence type="ECO:0000313" key="2">
    <source>
        <dbReference type="EMBL" id="MBH0779930.1"/>
    </source>
</evidence>
<feature type="region of interest" description="Disordered" evidence="1">
    <location>
        <begin position="69"/>
        <end position="122"/>
    </location>
</feature>
<accession>A0A931N2V8</accession>